<keyword evidence="3" id="KW-1185">Reference proteome</keyword>
<evidence type="ECO:0000313" key="3">
    <source>
        <dbReference type="Proteomes" id="UP000193467"/>
    </source>
</evidence>
<proteinExistence type="predicted"/>
<name>A0A1Y2ET41_9BASI</name>
<organism evidence="2 3">
    <name type="scientific">Leucosporidium creatinivorum</name>
    <dbReference type="NCBI Taxonomy" id="106004"/>
    <lineage>
        <taxon>Eukaryota</taxon>
        <taxon>Fungi</taxon>
        <taxon>Dikarya</taxon>
        <taxon>Basidiomycota</taxon>
        <taxon>Pucciniomycotina</taxon>
        <taxon>Microbotryomycetes</taxon>
        <taxon>Leucosporidiales</taxon>
        <taxon>Leucosporidium</taxon>
    </lineage>
</organism>
<evidence type="ECO:0008006" key="4">
    <source>
        <dbReference type="Google" id="ProtNLM"/>
    </source>
</evidence>
<reference evidence="2 3" key="1">
    <citation type="submission" date="2016-07" db="EMBL/GenBank/DDBJ databases">
        <title>Pervasive Adenine N6-methylation of Active Genes in Fungi.</title>
        <authorList>
            <consortium name="DOE Joint Genome Institute"/>
            <person name="Mondo S.J."/>
            <person name="Dannebaum R.O."/>
            <person name="Kuo R.C."/>
            <person name="Labutti K."/>
            <person name="Haridas S."/>
            <person name="Kuo A."/>
            <person name="Salamov A."/>
            <person name="Ahrendt S.R."/>
            <person name="Lipzen A."/>
            <person name="Sullivan W."/>
            <person name="Andreopoulos W.B."/>
            <person name="Clum A."/>
            <person name="Lindquist E."/>
            <person name="Daum C."/>
            <person name="Ramamoorthy G.K."/>
            <person name="Gryganskyi A."/>
            <person name="Culley D."/>
            <person name="Magnuson J.K."/>
            <person name="James T.Y."/>
            <person name="O'Malley M.A."/>
            <person name="Stajich J.E."/>
            <person name="Spatafora J.W."/>
            <person name="Visel A."/>
            <person name="Grigoriev I.V."/>
        </authorList>
    </citation>
    <scope>NUCLEOTIDE SEQUENCE [LARGE SCALE GENOMIC DNA]</scope>
    <source>
        <strain evidence="2 3">62-1032</strain>
    </source>
</reference>
<feature type="chain" id="PRO_5012350114" description="Hydrophobic surface binding protein A-domain-containing protein" evidence="1">
    <location>
        <begin position="21"/>
        <end position="203"/>
    </location>
</feature>
<gene>
    <name evidence="2" type="ORF">BCR35DRAFT_353767</name>
</gene>
<dbReference type="AlphaFoldDB" id="A0A1Y2ET41"/>
<sequence>MHFPTALVLVASSLAVVTSASPLRSSQLSKRVLNMGALSPAFQALTSEINSQGTLVSQGLRSLPSMSGEAIAATCGPYLTNIDDAVNEAKTAMSLSSARSAKRQLNVDSDAVAQDIADSILALADALSPLAEQVNSDSTLITSLDGFLSPINTDIAVAVGGVAAVVPGVLQQLNSLLSTETDAFATLSTLQLASNLQSMGIGA</sequence>
<evidence type="ECO:0000313" key="2">
    <source>
        <dbReference type="EMBL" id="ORY74740.1"/>
    </source>
</evidence>
<feature type="signal peptide" evidence="1">
    <location>
        <begin position="1"/>
        <end position="20"/>
    </location>
</feature>
<comment type="caution">
    <text evidence="2">The sequence shown here is derived from an EMBL/GenBank/DDBJ whole genome shotgun (WGS) entry which is preliminary data.</text>
</comment>
<dbReference type="EMBL" id="MCGR01000040">
    <property type="protein sequence ID" value="ORY74740.1"/>
    <property type="molecule type" value="Genomic_DNA"/>
</dbReference>
<dbReference type="Proteomes" id="UP000193467">
    <property type="component" value="Unassembled WGS sequence"/>
</dbReference>
<protein>
    <recommendedName>
        <fullName evidence="4">Hydrophobic surface binding protein A-domain-containing protein</fullName>
    </recommendedName>
</protein>
<keyword evidence="1" id="KW-0732">Signal</keyword>
<dbReference type="InParanoid" id="A0A1Y2ET41"/>
<evidence type="ECO:0000256" key="1">
    <source>
        <dbReference type="SAM" id="SignalP"/>
    </source>
</evidence>
<accession>A0A1Y2ET41</accession>